<reference evidence="2" key="1">
    <citation type="journal article" date="2014" name="Front. Microbiol.">
        <title>High frequency of phylogenetically diverse reductive dehalogenase-homologous genes in deep subseafloor sedimentary metagenomes.</title>
        <authorList>
            <person name="Kawai M."/>
            <person name="Futagami T."/>
            <person name="Toyoda A."/>
            <person name="Takaki Y."/>
            <person name="Nishi S."/>
            <person name="Hori S."/>
            <person name="Arai W."/>
            <person name="Tsubouchi T."/>
            <person name="Morono Y."/>
            <person name="Uchiyama I."/>
            <person name="Ito T."/>
            <person name="Fujiyama A."/>
            <person name="Inagaki F."/>
            <person name="Takami H."/>
        </authorList>
    </citation>
    <scope>NUCLEOTIDE SEQUENCE</scope>
    <source>
        <strain evidence="2">Expedition CK06-06</strain>
    </source>
</reference>
<evidence type="ECO:0000313" key="2">
    <source>
        <dbReference type="EMBL" id="GAF69001.1"/>
    </source>
</evidence>
<dbReference type="EMBL" id="BARS01005145">
    <property type="protein sequence ID" value="GAF69001.1"/>
    <property type="molecule type" value="Genomic_DNA"/>
</dbReference>
<sequence>AETLTEAKKGASFGGRNRLNYEFEPRHHGESIEKGKKRKRYEERKDDKRKVLRQKRYKDGNKETGSAKYCPFHENGFLVWLPPNIDT</sequence>
<comment type="caution">
    <text evidence="2">The sequence shown here is derived from an EMBL/GenBank/DDBJ whole genome shotgun (WGS) entry which is preliminary data.</text>
</comment>
<name>X0S186_9ZZZZ</name>
<organism evidence="2">
    <name type="scientific">marine sediment metagenome</name>
    <dbReference type="NCBI Taxonomy" id="412755"/>
    <lineage>
        <taxon>unclassified sequences</taxon>
        <taxon>metagenomes</taxon>
        <taxon>ecological metagenomes</taxon>
    </lineage>
</organism>
<accession>X0S186</accession>
<feature type="compositionally biased region" description="Basic and acidic residues" evidence="1">
    <location>
        <begin position="19"/>
        <end position="49"/>
    </location>
</feature>
<feature type="non-terminal residue" evidence="2">
    <location>
        <position position="1"/>
    </location>
</feature>
<protein>
    <submittedName>
        <fullName evidence="2">Uncharacterized protein</fullName>
    </submittedName>
</protein>
<evidence type="ECO:0000256" key="1">
    <source>
        <dbReference type="SAM" id="MobiDB-lite"/>
    </source>
</evidence>
<feature type="region of interest" description="Disordered" evidence="1">
    <location>
        <begin position="1"/>
        <end position="65"/>
    </location>
</feature>
<proteinExistence type="predicted"/>
<gene>
    <name evidence="2" type="ORF">S01H1_10074</name>
</gene>
<dbReference type="AlphaFoldDB" id="X0S186"/>